<dbReference type="CDD" id="cd08420">
    <property type="entry name" value="PBP2_CysL_like"/>
    <property type="match status" value="1"/>
</dbReference>
<dbReference type="InterPro" id="IPR005119">
    <property type="entry name" value="LysR_subst-bd"/>
</dbReference>
<dbReference type="SUPFAM" id="SSF46785">
    <property type="entry name" value="Winged helix' DNA-binding domain"/>
    <property type="match status" value="1"/>
</dbReference>
<dbReference type="AlphaFoldDB" id="A0A1H9JSK6"/>
<dbReference type="PANTHER" id="PTHR30126:SF94">
    <property type="entry name" value="LYSR FAMILY TRANSCRIPTIONAL REGULATOR"/>
    <property type="match status" value="1"/>
</dbReference>
<keyword evidence="4" id="KW-0804">Transcription</keyword>
<dbReference type="InterPro" id="IPR036390">
    <property type="entry name" value="WH_DNA-bd_sf"/>
</dbReference>
<reference evidence="7" key="1">
    <citation type="submission" date="2016-10" db="EMBL/GenBank/DDBJ databases">
        <authorList>
            <person name="Varghese N."/>
            <person name="Submissions S."/>
        </authorList>
    </citation>
    <scope>NUCLEOTIDE SEQUENCE [LARGE SCALE GENOMIC DNA]</scope>
    <source>
        <strain evidence="7">DSM 18887</strain>
    </source>
</reference>
<keyword evidence="2" id="KW-0805">Transcription regulation</keyword>
<comment type="similarity">
    <text evidence="1">Belongs to the LysR transcriptional regulatory family.</text>
</comment>
<evidence type="ECO:0000256" key="3">
    <source>
        <dbReference type="ARBA" id="ARBA00023125"/>
    </source>
</evidence>
<evidence type="ECO:0000259" key="5">
    <source>
        <dbReference type="PROSITE" id="PS50931"/>
    </source>
</evidence>
<evidence type="ECO:0000313" key="6">
    <source>
        <dbReference type="EMBL" id="SEQ89743.1"/>
    </source>
</evidence>
<organism evidence="6 7">
    <name type="scientific">Amphritea atlantica</name>
    <dbReference type="NCBI Taxonomy" id="355243"/>
    <lineage>
        <taxon>Bacteria</taxon>
        <taxon>Pseudomonadati</taxon>
        <taxon>Pseudomonadota</taxon>
        <taxon>Gammaproteobacteria</taxon>
        <taxon>Oceanospirillales</taxon>
        <taxon>Oceanospirillaceae</taxon>
        <taxon>Amphritea</taxon>
    </lineage>
</organism>
<dbReference type="InterPro" id="IPR000847">
    <property type="entry name" value="LysR_HTH_N"/>
</dbReference>
<accession>A0A1H9JSK6</accession>
<evidence type="ECO:0000313" key="7">
    <source>
        <dbReference type="Proteomes" id="UP000198749"/>
    </source>
</evidence>
<sequence length="292" mass="32674">MKYSLRQLEVFLAVAHFDNISRAAESLSMSQSAASGALRDLEAQFDIQLFDRVGKRLKINELGRLLRPRAEALLERARSLEQDMAQHEAVGQLKIGATMTIGNYLAVGLIARYLDEQPRAKLDLQVANTSAIAARLVNFDLDIGLVEGEVQHPDLEVIPWLNDRLEVFCAPDHPLTQKPQLSDTDLLSARWILREQGSGTRQAFDWALHGLLPNLNVLLELEHAEGIKQAVAQGLGIGCLSRIALQESFELGTLVPLWVAGRDFSRQLYLVINKHKYRSAGIERWIELCHQA</sequence>
<proteinExistence type="inferred from homology"/>
<gene>
    <name evidence="6" type="ORF">SAMN03080615_03156</name>
</gene>
<dbReference type="Proteomes" id="UP000198749">
    <property type="component" value="Unassembled WGS sequence"/>
</dbReference>
<dbReference type="PRINTS" id="PR00039">
    <property type="entry name" value="HTHLYSR"/>
</dbReference>
<keyword evidence="7" id="KW-1185">Reference proteome</keyword>
<keyword evidence="3 6" id="KW-0238">DNA-binding</keyword>
<dbReference type="STRING" id="355243.SAMN03080615_03156"/>
<dbReference type="PANTHER" id="PTHR30126">
    <property type="entry name" value="HTH-TYPE TRANSCRIPTIONAL REGULATOR"/>
    <property type="match status" value="1"/>
</dbReference>
<feature type="domain" description="HTH lysR-type" evidence="5">
    <location>
        <begin position="1"/>
        <end position="60"/>
    </location>
</feature>
<evidence type="ECO:0000256" key="2">
    <source>
        <dbReference type="ARBA" id="ARBA00023015"/>
    </source>
</evidence>
<name>A0A1H9JSK6_9GAMM</name>
<dbReference type="EMBL" id="FOGB01000010">
    <property type="protein sequence ID" value="SEQ89743.1"/>
    <property type="molecule type" value="Genomic_DNA"/>
</dbReference>
<evidence type="ECO:0000256" key="4">
    <source>
        <dbReference type="ARBA" id="ARBA00023163"/>
    </source>
</evidence>
<dbReference type="RefSeq" id="WP_091360197.1">
    <property type="nucleotide sequence ID" value="NZ_AP025284.1"/>
</dbReference>
<dbReference type="PROSITE" id="PS50931">
    <property type="entry name" value="HTH_LYSR"/>
    <property type="match status" value="1"/>
</dbReference>
<evidence type="ECO:0000256" key="1">
    <source>
        <dbReference type="ARBA" id="ARBA00009437"/>
    </source>
</evidence>
<dbReference type="NCBIfam" id="NF008095">
    <property type="entry name" value="PRK10837.1"/>
    <property type="match status" value="1"/>
</dbReference>
<dbReference type="InterPro" id="IPR036388">
    <property type="entry name" value="WH-like_DNA-bd_sf"/>
</dbReference>
<protein>
    <submittedName>
        <fullName evidence="6">DNA-binding transcriptional regulator, LysR family</fullName>
    </submittedName>
</protein>
<dbReference type="Gene3D" id="3.40.190.290">
    <property type="match status" value="1"/>
</dbReference>
<dbReference type="OrthoDB" id="9808620at2"/>
<dbReference type="GO" id="GO:0000976">
    <property type="term" value="F:transcription cis-regulatory region binding"/>
    <property type="evidence" value="ECO:0007669"/>
    <property type="project" value="TreeGrafter"/>
</dbReference>
<dbReference type="SUPFAM" id="SSF53850">
    <property type="entry name" value="Periplasmic binding protein-like II"/>
    <property type="match status" value="1"/>
</dbReference>
<dbReference type="Gene3D" id="1.10.10.10">
    <property type="entry name" value="Winged helix-like DNA-binding domain superfamily/Winged helix DNA-binding domain"/>
    <property type="match status" value="1"/>
</dbReference>
<dbReference type="GO" id="GO:0003700">
    <property type="term" value="F:DNA-binding transcription factor activity"/>
    <property type="evidence" value="ECO:0007669"/>
    <property type="project" value="InterPro"/>
</dbReference>
<dbReference type="Pfam" id="PF03466">
    <property type="entry name" value="LysR_substrate"/>
    <property type="match status" value="1"/>
</dbReference>
<dbReference type="Pfam" id="PF00126">
    <property type="entry name" value="HTH_1"/>
    <property type="match status" value="1"/>
</dbReference>